<reference evidence="1" key="1">
    <citation type="submission" date="2023-06" db="EMBL/GenBank/DDBJ databases">
        <authorList>
            <person name="Kurt Z."/>
        </authorList>
    </citation>
    <scope>NUCLEOTIDE SEQUENCE</scope>
</reference>
<accession>A0AA86R9D2</accession>
<sequence length="1383" mass="161639">MDYKERCVSCQIYILNNFRSISLQMEIIVLHNNTSTKYIINLENYNGLLQQLIRTNQDSNKKLLLTINAQMIEPNNIIILYFLLKLFQLKGYDQQIQLTINDTVSAVCSRFKKYNTDQYDISWMWCHIGLFSMHIGYNVFCNIKPDDINVGSISKIPYVYYNCEKFAGFYVFETKLQQYYILNQYVDNTELYQSNLKFEEELILVYAMRVGVYCKMLNSFLQILPIFKIDLSFLYNDKKQANIKEYNEYYKYIQCFQETGLLRADIDNDVLKANFLLIPFHIQLLFQEISVKLKVDKSEQQLTKCSLADNQYKACVQLLLEQSHAFKICNMVLNLIIHHQSASGVPNNNYVLADGSQCGKTTYDLGLFLSLLFHPDLRVAPVIIQRIQADADQPLIQLQSVCIDKISQLNSNFIREIKQDYSISSLDCIKYFTELVNAGVKDIYEYPSIIEEIGKDVHYAFKQSYVAKQTIIAMQKKNTYDISLSYIMQNKSVQVLIQLIEIIKGSNNTQKYEYINTFFDDDHLINLFQLIRNIPKTALPNQLIYAAFYIFDEVCFRDIYKNPSTFNYSNMCKSIIQFMKICQSDAIITAVKQQVIESIKPSFNTHQLDSFNFLMSIIKTKQQLVLLIFPLTIFLKSSKEFQINDLINNLESLDDTTLCKSLKFIQEIANVQAFEAIMYRDLNYVIYSLNQKHTTYTDTFSKQLISCFLIQSYMITIENANTTPQHIILPIKSYLTEVKQFFENYQTSNITFFFSGTFCSLTNFVRYSTLLLSSSTSRGLKDRSVHSCPTPLPQFHPCKLGQNYYQFGIDSYKLVEPKIYFQKQFDNNYESSLLNLFYGLNPFSIRQIQSLYAQISPQLIIINPKNKKIIFTRSHSTFCIVNDNDQFLNKMLSSYMFYQLSIQKYKIEDKQIIDIQYHNEISSECSIQFSVEQGHSALIMQPLSQSNIPQLAYIGNYLIDQFCQNLIDNNNINNNIENIAKLLVSNIQFLGEASELSESLFTLHYMFICKYGIQSVMIQNMEMLLSQTMPEILLSQKEKLNIPLIHYTIDFMSKDGVDDNNAANLNFNQNEVFLSFLPPELVELKIDNLNQEYDQQMAELRCQFWGKQVDMTQIAASLIFNDQKQTQLVIIAVKIDNKLLCDIHFKSSNVDITNAGKTSDYLLTFHIRNGNAKSFNSTIFNQHKMYQTTYHNISFVTAFQMLEVRPHKADALLKSQYLITILYSSLLLQDDACRKYRRHQQFTLHYTDRFVKRFNVSNQFLRYYDYIVVKYQINVNVKFIKSLATTQTIQQMNAVLSDSLQKYQQDQQKYDLLLQENSGTKYTLKLKRIENKIYQNFLQLTNMEQKAQKFQQKTIAFNNKLTVYLTLTNTRLQIYAQQLDKVI</sequence>
<reference evidence="2 3" key="2">
    <citation type="submission" date="2024-07" db="EMBL/GenBank/DDBJ databases">
        <authorList>
            <person name="Akdeniz Z."/>
        </authorList>
    </citation>
    <scope>NUCLEOTIDE SEQUENCE [LARGE SCALE GENOMIC DNA]</scope>
</reference>
<proteinExistence type="predicted"/>
<dbReference type="EMBL" id="CATOUU010001079">
    <property type="protein sequence ID" value="CAI9970703.1"/>
    <property type="molecule type" value="Genomic_DNA"/>
</dbReference>
<keyword evidence="3" id="KW-1185">Reference proteome</keyword>
<comment type="caution">
    <text evidence="1">The sequence shown here is derived from an EMBL/GenBank/DDBJ whole genome shotgun (WGS) entry which is preliminary data.</text>
</comment>
<dbReference type="Proteomes" id="UP001642409">
    <property type="component" value="Unassembled WGS sequence"/>
</dbReference>
<evidence type="ECO:0000313" key="2">
    <source>
        <dbReference type="EMBL" id="CAL6082207.1"/>
    </source>
</evidence>
<organism evidence="1">
    <name type="scientific">Hexamita inflata</name>
    <dbReference type="NCBI Taxonomy" id="28002"/>
    <lineage>
        <taxon>Eukaryota</taxon>
        <taxon>Metamonada</taxon>
        <taxon>Diplomonadida</taxon>
        <taxon>Hexamitidae</taxon>
        <taxon>Hexamitinae</taxon>
        <taxon>Hexamita</taxon>
    </lineage>
</organism>
<evidence type="ECO:0000313" key="1">
    <source>
        <dbReference type="EMBL" id="CAI9970703.1"/>
    </source>
</evidence>
<dbReference type="EMBL" id="CAXDID020000361">
    <property type="protein sequence ID" value="CAL6082207.1"/>
    <property type="molecule type" value="Genomic_DNA"/>
</dbReference>
<gene>
    <name evidence="1" type="ORF">HINF_LOCUS58348</name>
    <name evidence="2" type="ORF">HINF_LOCUS60999</name>
</gene>
<protein>
    <submittedName>
        <fullName evidence="2">Hypothetical_protein</fullName>
    </submittedName>
</protein>
<evidence type="ECO:0000313" key="3">
    <source>
        <dbReference type="Proteomes" id="UP001642409"/>
    </source>
</evidence>
<name>A0AA86R9D2_9EUKA</name>